<feature type="compositionally biased region" description="Polar residues" evidence="3">
    <location>
        <begin position="289"/>
        <end position="298"/>
    </location>
</feature>
<evidence type="ECO:0000313" key="5">
    <source>
        <dbReference type="EMBL" id="KLU82147.1"/>
    </source>
</evidence>
<keyword evidence="2" id="KW-1015">Disulfide bond</keyword>
<dbReference type="EMBL" id="GL876966">
    <property type="protein sequence ID" value="KLU82147.1"/>
    <property type="molecule type" value="Genomic_DNA"/>
</dbReference>
<dbReference type="SMART" id="SM01110">
    <property type="entry name" value="Cutinase"/>
    <property type="match status" value="1"/>
</dbReference>
<sequence length="311" mass="32827">MHPPLPRRLSGALLAAAGCCLLVLPTASAQQSPPPARPANTTCVSGVHMIVARASEEPPGPGFLGKLANDLVSKIPGSDFVAVDYPAKLSDYKASQKAGLVAMTNLINDYTAACPNSKIVLMGYSQGAHISADVVCGASETTFDNTSALPEDKASKIAAVVMMGDPSRNASAPFNKGNATKDGVFPRANLAGCGALTSRMVSFCSAGDMFCDNGPDLEVHLTYVDTQGQAAAQFVLDQVKKTQSAPRPRALILIQLLDRRHPQCLLPAQRRLTRQPLLHQLRLQVHPGQRSNGYTSPHESPLDNAGIALRG</sequence>
<dbReference type="eggNOG" id="ENOG502SQ4D">
    <property type="taxonomic scope" value="Eukaryota"/>
</dbReference>
<dbReference type="InterPro" id="IPR000675">
    <property type="entry name" value="Cutinase/axe"/>
</dbReference>
<gene>
    <name evidence="5" type="ORF">MAPG_01224</name>
</gene>
<dbReference type="PANTHER" id="PTHR33630:SF9">
    <property type="entry name" value="CUTINASE 4"/>
    <property type="match status" value="1"/>
</dbReference>
<dbReference type="STRING" id="644358.A0A0C4DN50"/>
<feature type="region of interest" description="Disordered" evidence="3">
    <location>
        <begin position="286"/>
        <end position="311"/>
    </location>
</feature>
<dbReference type="InterPro" id="IPR029058">
    <property type="entry name" value="AB_hydrolase_fold"/>
</dbReference>
<name>A0A0C4DN50_MAGP6</name>
<dbReference type="SUPFAM" id="SSF53474">
    <property type="entry name" value="alpha/beta-Hydrolases"/>
    <property type="match status" value="1"/>
</dbReference>
<dbReference type="VEuPathDB" id="FungiDB:MAPG_01224"/>
<proteinExistence type="predicted"/>
<dbReference type="PROSITE" id="PS51257">
    <property type="entry name" value="PROKAR_LIPOPROTEIN"/>
    <property type="match status" value="1"/>
</dbReference>
<evidence type="ECO:0000256" key="4">
    <source>
        <dbReference type="SAM" id="SignalP"/>
    </source>
</evidence>
<keyword evidence="1" id="KW-0378">Hydrolase</keyword>
<dbReference type="Proteomes" id="UP000011715">
    <property type="component" value="Unassembled WGS sequence"/>
</dbReference>
<accession>A0A0C4DN50</accession>
<keyword evidence="4" id="KW-0732">Signal</keyword>
<reference evidence="7" key="2">
    <citation type="submission" date="2010-05" db="EMBL/GenBank/DDBJ databases">
        <title>The genome sequence of Magnaporthe poae strain ATCC 64411.</title>
        <authorList>
            <person name="Ma L.-J."/>
            <person name="Dead R."/>
            <person name="Young S."/>
            <person name="Zeng Q."/>
            <person name="Koehrsen M."/>
            <person name="Alvarado L."/>
            <person name="Berlin A."/>
            <person name="Chapman S.B."/>
            <person name="Chen Z."/>
            <person name="Freedman E."/>
            <person name="Gellesch M."/>
            <person name="Goldberg J."/>
            <person name="Griggs A."/>
            <person name="Gujja S."/>
            <person name="Heilman E.R."/>
            <person name="Heiman D."/>
            <person name="Hepburn T."/>
            <person name="Howarth C."/>
            <person name="Jen D."/>
            <person name="Larson L."/>
            <person name="Mehta T."/>
            <person name="Neiman D."/>
            <person name="Pearson M."/>
            <person name="Roberts A."/>
            <person name="Saif S."/>
            <person name="Shea T."/>
            <person name="Shenoy N."/>
            <person name="Sisk P."/>
            <person name="Stolte C."/>
            <person name="Sykes S."/>
            <person name="Walk T."/>
            <person name="White J."/>
            <person name="Yandava C."/>
            <person name="Haas B."/>
            <person name="Nusbaum C."/>
            <person name="Birren B."/>
        </authorList>
    </citation>
    <scope>NUCLEOTIDE SEQUENCE [LARGE SCALE GENOMIC DNA]</scope>
    <source>
        <strain evidence="7">ATCC 64411 / 73-15</strain>
    </source>
</reference>
<reference evidence="5" key="1">
    <citation type="submission" date="2010-05" db="EMBL/GenBank/DDBJ databases">
        <title>The Genome Sequence of Magnaporthe poae strain ATCC 64411.</title>
        <authorList>
            <consortium name="The Broad Institute Genome Sequencing Platform"/>
            <consortium name="Broad Institute Genome Sequencing Center for Infectious Disease"/>
            <person name="Ma L.-J."/>
            <person name="Dead R."/>
            <person name="Young S."/>
            <person name="Zeng Q."/>
            <person name="Koehrsen M."/>
            <person name="Alvarado L."/>
            <person name="Berlin A."/>
            <person name="Chapman S.B."/>
            <person name="Chen Z."/>
            <person name="Freedman E."/>
            <person name="Gellesch M."/>
            <person name="Goldberg J."/>
            <person name="Griggs A."/>
            <person name="Gujja S."/>
            <person name="Heilman E.R."/>
            <person name="Heiman D."/>
            <person name="Hepburn T."/>
            <person name="Howarth C."/>
            <person name="Jen D."/>
            <person name="Larson L."/>
            <person name="Mehta T."/>
            <person name="Neiman D."/>
            <person name="Pearson M."/>
            <person name="Roberts A."/>
            <person name="Saif S."/>
            <person name="Shea T."/>
            <person name="Shenoy N."/>
            <person name="Sisk P."/>
            <person name="Stolte C."/>
            <person name="Sykes S."/>
            <person name="Walk T."/>
            <person name="White J."/>
            <person name="Yandava C."/>
            <person name="Haas B."/>
            <person name="Nusbaum C."/>
            <person name="Birren B."/>
        </authorList>
    </citation>
    <scope>NUCLEOTIDE SEQUENCE</scope>
    <source>
        <strain evidence="5">ATCC 64411</strain>
    </source>
</reference>
<evidence type="ECO:0000256" key="2">
    <source>
        <dbReference type="ARBA" id="ARBA00023157"/>
    </source>
</evidence>
<dbReference type="AlphaFoldDB" id="A0A0C4DN50"/>
<feature type="chain" id="PRO_5009385137" description="Acetylxylan esterase" evidence="4">
    <location>
        <begin position="30"/>
        <end position="311"/>
    </location>
</feature>
<keyword evidence="7" id="KW-1185">Reference proteome</keyword>
<protein>
    <recommendedName>
        <fullName evidence="8">Acetylxylan esterase</fullName>
    </recommendedName>
</protein>
<reference evidence="6" key="4">
    <citation type="journal article" date="2015" name="G3 (Bethesda)">
        <title>Genome sequences of three phytopathogenic species of the Magnaporthaceae family of fungi.</title>
        <authorList>
            <person name="Okagaki L.H."/>
            <person name="Nunes C.C."/>
            <person name="Sailsbery J."/>
            <person name="Clay B."/>
            <person name="Brown D."/>
            <person name="John T."/>
            <person name="Oh Y."/>
            <person name="Young N."/>
            <person name="Fitzgerald M."/>
            <person name="Haas B.J."/>
            <person name="Zeng Q."/>
            <person name="Young S."/>
            <person name="Adiconis X."/>
            <person name="Fan L."/>
            <person name="Levin J.Z."/>
            <person name="Mitchell T.K."/>
            <person name="Okubara P.A."/>
            <person name="Farman M.L."/>
            <person name="Kohn L.M."/>
            <person name="Birren B."/>
            <person name="Ma L.-J."/>
            <person name="Dean R.A."/>
        </authorList>
    </citation>
    <scope>NUCLEOTIDE SEQUENCE</scope>
    <source>
        <strain evidence="6">ATCC 64411 / 73-15</strain>
    </source>
</reference>
<evidence type="ECO:0000313" key="7">
    <source>
        <dbReference type="Proteomes" id="UP000011715"/>
    </source>
</evidence>
<dbReference type="EMBL" id="ADBL01000286">
    <property type="status" value="NOT_ANNOTATED_CDS"/>
    <property type="molecule type" value="Genomic_DNA"/>
</dbReference>
<reference evidence="5" key="3">
    <citation type="submission" date="2011-03" db="EMBL/GenBank/DDBJ databases">
        <title>Annotation of Magnaporthe poae ATCC 64411.</title>
        <authorList>
            <person name="Ma L.-J."/>
            <person name="Dead R."/>
            <person name="Young S.K."/>
            <person name="Zeng Q."/>
            <person name="Gargeya S."/>
            <person name="Fitzgerald M."/>
            <person name="Haas B."/>
            <person name="Abouelleil A."/>
            <person name="Alvarado L."/>
            <person name="Arachchi H.M."/>
            <person name="Berlin A."/>
            <person name="Brown A."/>
            <person name="Chapman S.B."/>
            <person name="Chen Z."/>
            <person name="Dunbar C."/>
            <person name="Freedman E."/>
            <person name="Gearin G."/>
            <person name="Gellesch M."/>
            <person name="Goldberg J."/>
            <person name="Griggs A."/>
            <person name="Gujja S."/>
            <person name="Heiman D."/>
            <person name="Howarth C."/>
            <person name="Larson L."/>
            <person name="Lui A."/>
            <person name="MacDonald P.J.P."/>
            <person name="Mehta T."/>
            <person name="Montmayeur A."/>
            <person name="Murphy C."/>
            <person name="Neiman D."/>
            <person name="Pearson M."/>
            <person name="Priest M."/>
            <person name="Roberts A."/>
            <person name="Saif S."/>
            <person name="Shea T."/>
            <person name="Shenoy N."/>
            <person name="Sisk P."/>
            <person name="Stolte C."/>
            <person name="Sykes S."/>
            <person name="Yandava C."/>
            <person name="Wortman J."/>
            <person name="Nusbaum C."/>
            <person name="Birren B."/>
        </authorList>
    </citation>
    <scope>NUCLEOTIDE SEQUENCE</scope>
    <source>
        <strain evidence="5">ATCC 64411</strain>
    </source>
</reference>
<dbReference type="OrthoDB" id="2586582at2759"/>
<dbReference type="EnsemblFungi" id="MAPG_01224T0">
    <property type="protein sequence ID" value="MAPG_01224T0"/>
    <property type="gene ID" value="MAPG_01224"/>
</dbReference>
<dbReference type="EMBL" id="ADBL01000287">
    <property type="status" value="NOT_ANNOTATED_CDS"/>
    <property type="molecule type" value="Genomic_DNA"/>
</dbReference>
<organism evidence="6 7">
    <name type="scientific">Magnaporthiopsis poae (strain ATCC 64411 / 73-15)</name>
    <name type="common">Kentucky bluegrass fungus</name>
    <name type="synonym">Magnaporthe poae</name>
    <dbReference type="NCBI Taxonomy" id="644358"/>
    <lineage>
        <taxon>Eukaryota</taxon>
        <taxon>Fungi</taxon>
        <taxon>Dikarya</taxon>
        <taxon>Ascomycota</taxon>
        <taxon>Pezizomycotina</taxon>
        <taxon>Sordariomycetes</taxon>
        <taxon>Sordariomycetidae</taxon>
        <taxon>Magnaporthales</taxon>
        <taxon>Magnaporthaceae</taxon>
        <taxon>Magnaporthiopsis</taxon>
    </lineage>
</organism>
<evidence type="ECO:0008006" key="8">
    <source>
        <dbReference type="Google" id="ProtNLM"/>
    </source>
</evidence>
<evidence type="ECO:0000313" key="6">
    <source>
        <dbReference type="EnsemblFungi" id="MAPG_01224T0"/>
    </source>
</evidence>
<dbReference type="Gene3D" id="3.40.50.1820">
    <property type="entry name" value="alpha/beta hydrolase"/>
    <property type="match status" value="1"/>
</dbReference>
<dbReference type="PANTHER" id="PTHR33630">
    <property type="entry name" value="CUTINASE RV1984C-RELATED-RELATED"/>
    <property type="match status" value="1"/>
</dbReference>
<dbReference type="Pfam" id="PF01083">
    <property type="entry name" value="Cutinase"/>
    <property type="match status" value="1"/>
</dbReference>
<reference evidence="6" key="5">
    <citation type="submission" date="2015-06" db="UniProtKB">
        <authorList>
            <consortium name="EnsemblFungi"/>
        </authorList>
    </citation>
    <scope>IDENTIFICATION</scope>
    <source>
        <strain evidence="6">ATCC 64411</strain>
    </source>
</reference>
<evidence type="ECO:0000256" key="1">
    <source>
        <dbReference type="ARBA" id="ARBA00022801"/>
    </source>
</evidence>
<dbReference type="GO" id="GO:0052689">
    <property type="term" value="F:carboxylic ester hydrolase activity"/>
    <property type="evidence" value="ECO:0007669"/>
    <property type="project" value="UniProtKB-ARBA"/>
</dbReference>
<feature type="signal peptide" evidence="4">
    <location>
        <begin position="1"/>
        <end position="29"/>
    </location>
</feature>
<evidence type="ECO:0000256" key="3">
    <source>
        <dbReference type="SAM" id="MobiDB-lite"/>
    </source>
</evidence>